<dbReference type="PROSITE" id="PS00098">
    <property type="entry name" value="THIOLASE_1"/>
    <property type="match status" value="1"/>
</dbReference>
<keyword evidence="2 5" id="KW-0808">Transferase</keyword>
<dbReference type="InterPro" id="IPR002155">
    <property type="entry name" value="Thiolase"/>
</dbReference>
<dbReference type="NCBIfam" id="TIGR01930">
    <property type="entry name" value="AcCoA-C-Actrans"/>
    <property type="match status" value="1"/>
</dbReference>
<dbReference type="SUPFAM" id="SSF53901">
    <property type="entry name" value="Thiolase-like"/>
    <property type="match status" value="2"/>
</dbReference>
<feature type="active site" description="Acyl-thioester intermediate" evidence="4">
    <location>
        <position position="94"/>
    </location>
</feature>
<comment type="caution">
    <text evidence="8">The sequence shown here is derived from an EMBL/GenBank/DDBJ whole genome shotgun (WGS) entry which is preliminary data.</text>
</comment>
<dbReference type="InterPro" id="IPR016039">
    <property type="entry name" value="Thiolase-like"/>
</dbReference>
<dbReference type="GO" id="GO:0003985">
    <property type="term" value="F:acetyl-CoA C-acetyltransferase activity"/>
    <property type="evidence" value="ECO:0007669"/>
    <property type="project" value="UniProtKB-EC"/>
</dbReference>
<dbReference type="InterPro" id="IPR020615">
    <property type="entry name" value="Thiolase_acyl_enz_int_AS"/>
</dbReference>
<feature type="active site" description="Proton acceptor" evidence="4">
    <location>
        <position position="362"/>
    </location>
</feature>
<dbReference type="NCBIfam" id="NF006090">
    <property type="entry name" value="PRK08242.1"/>
    <property type="match status" value="1"/>
</dbReference>
<evidence type="ECO:0000256" key="2">
    <source>
        <dbReference type="ARBA" id="ARBA00022679"/>
    </source>
</evidence>
<dbReference type="Pfam" id="PF00108">
    <property type="entry name" value="Thiolase_N"/>
    <property type="match status" value="1"/>
</dbReference>
<evidence type="ECO:0000256" key="4">
    <source>
        <dbReference type="PIRSR" id="PIRSR000429-1"/>
    </source>
</evidence>
<dbReference type="EMBL" id="JABELX010000004">
    <property type="protein sequence ID" value="NNH70932.1"/>
    <property type="molecule type" value="Genomic_DNA"/>
</dbReference>
<evidence type="ECO:0000259" key="7">
    <source>
        <dbReference type="Pfam" id="PF02803"/>
    </source>
</evidence>
<evidence type="ECO:0000256" key="5">
    <source>
        <dbReference type="RuleBase" id="RU003557"/>
    </source>
</evidence>
<comment type="similarity">
    <text evidence="1 5">Belongs to the thiolase-like superfamily. Thiolase family.</text>
</comment>
<evidence type="ECO:0000313" key="9">
    <source>
        <dbReference type="Proteomes" id="UP000586827"/>
    </source>
</evidence>
<evidence type="ECO:0000256" key="3">
    <source>
        <dbReference type="ARBA" id="ARBA00023315"/>
    </source>
</evidence>
<reference evidence="8 9" key="1">
    <citation type="submission" date="2020-05" db="EMBL/GenBank/DDBJ databases">
        <title>MicrobeNet Type strains.</title>
        <authorList>
            <person name="Nicholson A.C."/>
        </authorList>
    </citation>
    <scope>NUCLEOTIDE SEQUENCE [LARGE SCALE GENOMIC DNA]</scope>
    <source>
        <strain evidence="8 9">JCM 3224</strain>
    </source>
</reference>
<dbReference type="RefSeq" id="WP_067523217.1">
    <property type="nucleotide sequence ID" value="NZ_JABELX010000004.1"/>
</dbReference>
<dbReference type="PANTHER" id="PTHR43365:SF1">
    <property type="entry name" value="ACETYL-COA C-ACYLTRANSFERASE"/>
    <property type="match status" value="1"/>
</dbReference>
<feature type="domain" description="Thiolase C-terminal" evidence="7">
    <location>
        <begin position="284"/>
        <end position="405"/>
    </location>
</feature>
<dbReference type="Proteomes" id="UP000586827">
    <property type="component" value="Unassembled WGS sequence"/>
</dbReference>
<dbReference type="AlphaFoldDB" id="A0A849BWJ1"/>
<proteinExistence type="inferred from homology"/>
<dbReference type="InterPro" id="IPR020617">
    <property type="entry name" value="Thiolase_C"/>
</dbReference>
<dbReference type="EC" id="2.3.1.9" evidence="8"/>
<evidence type="ECO:0000259" key="6">
    <source>
        <dbReference type="Pfam" id="PF00108"/>
    </source>
</evidence>
<accession>A0A849BWJ1</accession>
<protein>
    <submittedName>
        <fullName evidence="8">Acetyl-CoA C-acetyltransferase</fullName>
        <ecNumber evidence="8">2.3.1.9</ecNumber>
    </submittedName>
</protein>
<dbReference type="InterPro" id="IPR020616">
    <property type="entry name" value="Thiolase_N"/>
</dbReference>
<keyword evidence="9" id="KW-1185">Reference proteome</keyword>
<dbReference type="InterPro" id="IPR020613">
    <property type="entry name" value="Thiolase_CS"/>
</dbReference>
<feature type="active site" description="Proton acceptor" evidence="4">
    <location>
        <position position="392"/>
    </location>
</feature>
<sequence>MAPTDALVFDAIRTPRGIGKRTGALYSIAPVDLATGLIREMLRRNPEVDPTALDDVVLGCVSATGEQGFDIAEMAVLRAGLAGNTAGVQLNRYCASGLEAVNIAAQKIASGWEDLVFAGGVESMSRVPMGADGGLVSAADPNLNQVTPIILQGPASDLLATTYGYERADLDRFAARSQSLAVRAWHEGRFKNSVVPVTDINGTVMLDHDELVRPDTTIESLGTLAPAFETMGALAGFDAVALQRYHWVEKIEHRHTAGNSSGIVDGAALLAIGNERVGREFGLRPRARIVATAVTGSDPSIGFTGPAPATRKALRRAGLTVDEIDLFEVNEAFAAVVLVFAQELGVELEKINVNGGAIAMGHPLGATGAMLLGTVIDELERTGGRYGLVTLCAVGGIGIATIVERLS</sequence>
<dbReference type="PIRSF" id="PIRSF000429">
    <property type="entry name" value="Ac-CoA_Ac_transf"/>
    <property type="match status" value="1"/>
</dbReference>
<dbReference type="Gene3D" id="3.40.47.10">
    <property type="match status" value="2"/>
</dbReference>
<evidence type="ECO:0000313" key="8">
    <source>
        <dbReference type="EMBL" id="NNH70932.1"/>
    </source>
</evidence>
<dbReference type="PROSITE" id="PS00737">
    <property type="entry name" value="THIOLASE_2"/>
    <property type="match status" value="1"/>
</dbReference>
<gene>
    <name evidence="8" type="ORF">HLB23_13855</name>
</gene>
<dbReference type="CDD" id="cd00751">
    <property type="entry name" value="thiolase"/>
    <property type="match status" value="1"/>
</dbReference>
<dbReference type="PANTHER" id="PTHR43365">
    <property type="entry name" value="BLR7806 PROTEIN"/>
    <property type="match status" value="1"/>
</dbReference>
<keyword evidence="3 5" id="KW-0012">Acyltransferase</keyword>
<name>A0A849BWJ1_9NOCA</name>
<evidence type="ECO:0000256" key="1">
    <source>
        <dbReference type="ARBA" id="ARBA00010982"/>
    </source>
</evidence>
<organism evidence="8 9">
    <name type="scientific">Nocardia uniformis</name>
    <dbReference type="NCBI Taxonomy" id="53432"/>
    <lineage>
        <taxon>Bacteria</taxon>
        <taxon>Bacillati</taxon>
        <taxon>Actinomycetota</taxon>
        <taxon>Actinomycetes</taxon>
        <taxon>Mycobacteriales</taxon>
        <taxon>Nocardiaceae</taxon>
        <taxon>Nocardia</taxon>
    </lineage>
</organism>
<feature type="domain" description="Thiolase N-terminal" evidence="6">
    <location>
        <begin position="8"/>
        <end position="235"/>
    </location>
</feature>
<dbReference type="Pfam" id="PF02803">
    <property type="entry name" value="Thiolase_C"/>
    <property type="match status" value="1"/>
</dbReference>